<dbReference type="PANTHER" id="PTHR33743:SF19">
    <property type="entry name" value="PROTEIN GOLVEN 6"/>
    <property type="match status" value="1"/>
</dbReference>
<dbReference type="OMA" id="CTGKIKN"/>
<dbReference type="InterPro" id="IPR049306">
    <property type="entry name" value="GLV1-2"/>
</dbReference>
<dbReference type="Proteomes" id="UP000032142">
    <property type="component" value="Unassembled WGS sequence"/>
</dbReference>
<name>A0A0B0P3R9_GOSAR</name>
<organism evidence="1 2">
    <name type="scientific">Gossypium arboreum</name>
    <name type="common">Tree cotton</name>
    <name type="synonym">Gossypium nanking</name>
    <dbReference type="NCBI Taxonomy" id="29729"/>
    <lineage>
        <taxon>Eukaryota</taxon>
        <taxon>Viridiplantae</taxon>
        <taxon>Streptophyta</taxon>
        <taxon>Embryophyta</taxon>
        <taxon>Tracheophyta</taxon>
        <taxon>Spermatophyta</taxon>
        <taxon>Magnoliopsida</taxon>
        <taxon>eudicotyledons</taxon>
        <taxon>Gunneridae</taxon>
        <taxon>Pentapetalae</taxon>
        <taxon>rosids</taxon>
        <taxon>malvids</taxon>
        <taxon>Malvales</taxon>
        <taxon>Malvaceae</taxon>
        <taxon>Malvoideae</taxon>
        <taxon>Gossypium</taxon>
    </lineage>
</organism>
<evidence type="ECO:0000313" key="2">
    <source>
        <dbReference type="Proteomes" id="UP000032142"/>
    </source>
</evidence>
<evidence type="ECO:0000313" key="1">
    <source>
        <dbReference type="EMBL" id="KHG21343.1"/>
    </source>
</evidence>
<dbReference type="AlphaFoldDB" id="A0A0B0P3R9"/>
<gene>
    <name evidence="1" type="ORF">F383_03827</name>
</gene>
<dbReference type="PANTHER" id="PTHR33743">
    <property type="entry name" value="PROTEIN GOLVEN 6-RELATED"/>
    <property type="match status" value="1"/>
</dbReference>
<proteinExistence type="predicted"/>
<protein>
    <submittedName>
        <fullName evidence="1">Exu regulon transcriptional regulator</fullName>
    </submittedName>
</protein>
<sequence>MRPSCLEAVCFLVLFIFLYSVEGIRLEGSFRSSEHDLKLHEEALMKISNGVMGDVIFCKQGQCRGNSRKLLTATTTATTTASSTSSKSEDGGDYKKANPTTRVKSGNQENGEKQEKVSVSSPTSSEQQDQYADIMEIAEMDYSPAKRKPPIHN</sequence>
<keyword evidence="2" id="KW-1185">Reference proteome</keyword>
<reference evidence="2" key="1">
    <citation type="submission" date="2014-09" db="EMBL/GenBank/DDBJ databases">
        <authorList>
            <person name="Mudge J."/>
            <person name="Ramaraj T."/>
            <person name="Lindquist I.E."/>
            <person name="Bharti A.K."/>
            <person name="Sundararajan A."/>
            <person name="Cameron C.T."/>
            <person name="Woodward J.E."/>
            <person name="May G.D."/>
            <person name="Brubaker C."/>
            <person name="Broadhvest J."/>
            <person name="Wilkins T.A."/>
        </authorList>
    </citation>
    <scope>NUCLEOTIDE SEQUENCE</scope>
    <source>
        <strain evidence="2">cv. AKA8401</strain>
    </source>
</reference>
<accession>A0A0B0P3R9</accession>
<dbReference type="EMBL" id="KN418242">
    <property type="protein sequence ID" value="KHG21343.1"/>
    <property type="molecule type" value="Genomic_DNA"/>
</dbReference>
<dbReference type="Pfam" id="PF21529">
    <property type="entry name" value="GLV1-2"/>
    <property type="match status" value="1"/>
</dbReference>